<accession>A0A2R6XGX5</accession>
<evidence type="ECO:0000259" key="2">
    <source>
        <dbReference type="PROSITE" id="PS50004"/>
    </source>
</evidence>
<dbReference type="InterPro" id="IPR000008">
    <property type="entry name" value="C2_dom"/>
</dbReference>
<dbReference type="AlphaFoldDB" id="A0A2R6XGX5"/>
<feature type="domain" description="C2" evidence="2">
    <location>
        <begin position="1"/>
        <end position="109"/>
    </location>
</feature>
<dbReference type="Gene3D" id="2.60.40.150">
    <property type="entry name" value="C2 domain"/>
    <property type="match status" value="1"/>
</dbReference>
<protein>
    <recommendedName>
        <fullName evidence="2">C2 domain-containing protein</fullName>
    </recommendedName>
</protein>
<reference evidence="4" key="1">
    <citation type="journal article" date="2017" name="Cell">
        <title>Insights into land plant evolution garnered from the Marchantia polymorpha genome.</title>
        <authorList>
            <person name="Bowman J.L."/>
            <person name="Kohchi T."/>
            <person name="Yamato K.T."/>
            <person name="Jenkins J."/>
            <person name="Shu S."/>
            <person name="Ishizaki K."/>
            <person name="Yamaoka S."/>
            <person name="Nishihama R."/>
            <person name="Nakamura Y."/>
            <person name="Berger F."/>
            <person name="Adam C."/>
            <person name="Aki S.S."/>
            <person name="Althoff F."/>
            <person name="Araki T."/>
            <person name="Arteaga-Vazquez M.A."/>
            <person name="Balasubrmanian S."/>
            <person name="Barry K."/>
            <person name="Bauer D."/>
            <person name="Boehm C.R."/>
            <person name="Briginshaw L."/>
            <person name="Caballero-Perez J."/>
            <person name="Catarino B."/>
            <person name="Chen F."/>
            <person name="Chiyoda S."/>
            <person name="Chovatia M."/>
            <person name="Davies K.M."/>
            <person name="Delmans M."/>
            <person name="Demura T."/>
            <person name="Dierschke T."/>
            <person name="Dolan L."/>
            <person name="Dorantes-Acosta A.E."/>
            <person name="Eklund D.M."/>
            <person name="Florent S.N."/>
            <person name="Flores-Sandoval E."/>
            <person name="Fujiyama A."/>
            <person name="Fukuzawa H."/>
            <person name="Galik B."/>
            <person name="Grimanelli D."/>
            <person name="Grimwood J."/>
            <person name="Grossniklaus U."/>
            <person name="Hamada T."/>
            <person name="Haseloff J."/>
            <person name="Hetherington A.J."/>
            <person name="Higo A."/>
            <person name="Hirakawa Y."/>
            <person name="Hundley H.N."/>
            <person name="Ikeda Y."/>
            <person name="Inoue K."/>
            <person name="Inoue S.I."/>
            <person name="Ishida S."/>
            <person name="Jia Q."/>
            <person name="Kakita M."/>
            <person name="Kanazawa T."/>
            <person name="Kawai Y."/>
            <person name="Kawashima T."/>
            <person name="Kennedy M."/>
            <person name="Kinose K."/>
            <person name="Kinoshita T."/>
            <person name="Kohara Y."/>
            <person name="Koide E."/>
            <person name="Komatsu K."/>
            <person name="Kopischke S."/>
            <person name="Kubo M."/>
            <person name="Kyozuka J."/>
            <person name="Lagercrantz U."/>
            <person name="Lin S.S."/>
            <person name="Lindquist E."/>
            <person name="Lipzen A.M."/>
            <person name="Lu C.W."/>
            <person name="De Luna E."/>
            <person name="Martienssen R.A."/>
            <person name="Minamino N."/>
            <person name="Mizutani M."/>
            <person name="Mizutani M."/>
            <person name="Mochizuki N."/>
            <person name="Monte I."/>
            <person name="Mosher R."/>
            <person name="Nagasaki H."/>
            <person name="Nakagami H."/>
            <person name="Naramoto S."/>
            <person name="Nishitani K."/>
            <person name="Ohtani M."/>
            <person name="Okamoto T."/>
            <person name="Okumura M."/>
            <person name="Phillips J."/>
            <person name="Pollak B."/>
            <person name="Reinders A."/>
            <person name="Rovekamp M."/>
            <person name="Sano R."/>
            <person name="Sawa S."/>
            <person name="Schmid M.W."/>
            <person name="Shirakawa M."/>
            <person name="Solano R."/>
            <person name="Spunde A."/>
            <person name="Suetsugu N."/>
            <person name="Sugano S."/>
            <person name="Sugiyama A."/>
            <person name="Sun R."/>
            <person name="Suzuki Y."/>
            <person name="Takenaka M."/>
            <person name="Takezawa D."/>
            <person name="Tomogane H."/>
            <person name="Tsuzuki M."/>
            <person name="Ueda T."/>
            <person name="Umeda M."/>
            <person name="Ward J.M."/>
            <person name="Watanabe Y."/>
            <person name="Yazaki K."/>
            <person name="Yokoyama R."/>
            <person name="Yoshitake Y."/>
            <person name="Yotsui I."/>
            <person name="Zachgo S."/>
            <person name="Schmutz J."/>
        </authorList>
    </citation>
    <scope>NUCLEOTIDE SEQUENCE [LARGE SCALE GENOMIC DNA]</scope>
    <source>
        <strain evidence="4">Tak-1</strain>
    </source>
</reference>
<dbReference type="Proteomes" id="UP000244005">
    <property type="component" value="Unassembled WGS sequence"/>
</dbReference>
<dbReference type="CDD" id="cd04051">
    <property type="entry name" value="C2_SRC2_like"/>
    <property type="match status" value="1"/>
</dbReference>
<evidence type="ECO:0000313" key="3">
    <source>
        <dbReference type="EMBL" id="PTQ45341.1"/>
    </source>
</evidence>
<dbReference type="InterPro" id="IPR035892">
    <property type="entry name" value="C2_domain_sf"/>
</dbReference>
<evidence type="ECO:0000313" key="4">
    <source>
        <dbReference type="Proteomes" id="UP000244005"/>
    </source>
</evidence>
<dbReference type="Gramene" id="Mp2g08510.1">
    <property type="protein sequence ID" value="Mp2g08510.1.cds1"/>
    <property type="gene ID" value="Mp2g08510"/>
</dbReference>
<evidence type="ECO:0000256" key="1">
    <source>
        <dbReference type="SAM" id="MobiDB-lite"/>
    </source>
</evidence>
<keyword evidence="4" id="KW-1185">Reference proteome</keyword>
<organism evidence="3 4">
    <name type="scientific">Marchantia polymorpha</name>
    <name type="common">Common liverwort</name>
    <name type="synonym">Marchantia aquatica</name>
    <dbReference type="NCBI Taxonomy" id="3197"/>
    <lineage>
        <taxon>Eukaryota</taxon>
        <taxon>Viridiplantae</taxon>
        <taxon>Streptophyta</taxon>
        <taxon>Embryophyta</taxon>
        <taxon>Marchantiophyta</taxon>
        <taxon>Marchantiopsida</taxon>
        <taxon>Marchantiidae</taxon>
        <taxon>Marchantiales</taxon>
        <taxon>Marchantiaceae</taxon>
        <taxon>Marchantia</taxon>
    </lineage>
</organism>
<dbReference type="PROSITE" id="PS50004">
    <property type="entry name" value="C2"/>
    <property type="match status" value="1"/>
</dbReference>
<dbReference type="PANTHER" id="PTHR32246:SF173">
    <property type="entry name" value="C2 DOMAIN-CONTAINING PROTEIN"/>
    <property type="match status" value="1"/>
</dbReference>
<sequence length="226" mass="24401">MEERTLEVNIVSAGELRKTKTFGSPKFYVVAYIYSNQKKSTKVDKAGGLNPTWNSKLLLTCDDRLLHQPGYFITLEVISDGFLSNKLVGTVTIPLQEIAGDEKFNDKPQIMAFQVRSQRTGELRGVLNLSIRVGAKRIIQMHVPQQSAYMQQGAYAPGYGGGYGGQYGAPQYGYGQRQSQYGGGYQQQRPRRGGPGFGAGLVGGALGGLLVGDMIGDMGDCGGGDF</sequence>
<dbReference type="Pfam" id="PF00168">
    <property type="entry name" value="C2"/>
    <property type="match status" value="1"/>
</dbReference>
<dbReference type="SMART" id="SM00239">
    <property type="entry name" value="C2"/>
    <property type="match status" value="1"/>
</dbReference>
<dbReference type="EMBL" id="KZ772687">
    <property type="protein sequence ID" value="PTQ45341.1"/>
    <property type="molecule type" value="Genomic_DNA"/>
</dbReference>
<dbReference type="InterPro" id="IPR044750">
    <property type="entry name" value="C2_SRC2/BAP"/>
</dbReference>
<gene>
    <name evidence="3" type="ORF">MARPO_0015s0136</name>
</gene>
<proteinExistence type="predicted"/>
<feature type="region of interest" description="Disordered" evidence="1">
    <location>
        <begin position="178"/>
        <end position="197"/>
    </location>
</feature>
<name>A0A2R6XGX5_MARPO</name>
<dbReference type="SUPFAM" id="SSF49562">
    <property type="entry name" value="C2 domain (Calcium/lipid-binding domain, CaLB)"/>
    <property type="match status" value="1"/>
</dbReference>
<dbReference type="OrthoDB" id="884464at2759"/>
<dbReference type="GO" id="GO:0006952">
    <property type="term" value="P:defense response"/>
    <property type="evidence" value="ECO:0007669"/>
    <property type="project" value="InterPro"/>
</dbReference>
<dbReference type="OMA" id="PGHSYHQ"/>
<dbReference type="PANTHER" id="PTHR32246">
    <property type="entry name" value="INGRESSION PROTEIN FIC1"/>
    <property type="match status" value="1"/>
</dbReference>